<dbReference type="Proteomes" id="UP001589608">
    <property type="component" value="Unassembled WGS sequence"/>
</dbReference>
<reference evidence="3 4" key="1">
    <citation type="submission" date="2024-09" db="EMBL/GenBank/DDBJ databases">
        <authorList>
            <person name="Sun Q."/>
            <person name="Mori K."/>
        </authorList>
    </citation>
    <scope>NUCLEOTIDE SEQUENCE [LARGE SCALE GENOMIC DNA]</scope>
    <source>
        <strain evidence="3 4">JCM 3307</strain>
    </source>
</reference>
<feature type="compositionally biased region" description="Pro residues" evidence="1">
    <location>
        <begin position="30"/>
        <end position="39"/>
    </location>
</feature>
<keyword evidence="4" id="KW-1185">Reference proteome</keyword>
<feature type="compositionally biased region" description="Pro residues" evidence="1">
    <location>
        <begin position="78"/>
        <end position="92"/>
    </location>
</feature>
<name>A0ABV5LYZ4_9ACTN</name>
<dbReference type="RefSeq" id="WP_223097490.1">
    <property type="nucleotide sequence ID" value="NZ_CP061913.1"/>
</dbReference>
<keyword evidence="2" id="KW-1133">Transmembrane helix</keyword>
<evidence type="ECO:0000256" key="1">
    <source>
        <dbReference type="SAM" id="MobiDB-lite"/>
    </source>
</evidence>
<protein>
    <recommendedName>
        <fullName evidence="5">DUF3558 domain-containing protein</fullName>
    </recommendedName>
</protein>
<feature type="compositionally biased region" description="Low complexity" evidence="1">
    <location>
        <begin position="93"/>
        <end position="105"/>
    </location>
</feature>
<dbReference type="EMBL" id="JBHMCA010000007">
    <property type="protein sequence ID" value="MFB9441830.1"/>
    <property type="molecule type" value="Genomic_DNA"/>
</dbReference>
<gene>
    <name evidence="3" type="ORF">ACFFTR_01855</name>
</gene>
<feature type="compositionally biased region" description="Low complexity" evidence="1">
    <location>
        <begin position="15"/>
        <end position="29"/>
    </location>
</feature>
<feature type="compositionally biased region" description="Gly residues" evidence="1">
    <location>
        <begin position="113"/>
        <end position="126"/>
    </location>
</feature>
<evidence type="ECO:0008006" key="5">
    <source>
        <dbReference type="Google" id="ProtNLM"/>
    </source>
</evidence>
<feature type="region of interest" description="Disordered" evidence="1">
    <location>
        <begin position="1"/>
        <end position="126"/>
    </location>
</feature>
<keyword evidence="2" id="KW-0812">Transmembrane</keyword>
<comment type="caution">
    <text evidence="3">The sequence shown here is derived from an EMBL/GenBank/DDBJ whole genome shotgun (WGS) entry which is preliminary data.</text>
</comment>
<feature type="compositionally biased region" description="Low complexity" evidence="1">
    <location>
        <begin position="40"/>
        <end position="50"/>
    </location>
</feature>
<feature type="transmembrane region" description="Helical" evidence="2">
    <location>
        <begin position="133"/>
        <end position="154"/>
    </location>
</feature>
<feature type="region of interest" description="Disordered" evidence="1">
    <location>
        <begin position="161"/>
        <end position="202"/>
    </location>
</feature>
<evidence type="ECO:0000313" key="4">
    <source>
        <dbReference type="Proteomes" id="UP001589608"/>
    </source>
</evidence>
<evidence type="ECO:0000256" key="2">
    <source>
        <dbReference type="SAM" id="Phobius"/>
    </source>
</evidence>
<sequence>MTYPPTGGFPPHPDQGQPAYPPQYGAPQYPQQPPIPQQPPYSQEQAYPQQPQYPPAPDYAQQPAGYPPQAPPTQGWSAPPPPTQGWQQPPPATQQWQQPATQGWQAPPPGGPGMPGGPGIPGGPGGQRGAMPWLPIGIIAGIVLLAVVGGILVIPKLMSKDEPSTPEAGAQPGATAGAATTTGGAPTGRPTKTSTSAAATPAKYGAPGDLCSTDLSALGIYSAKKEKTTPNVRNTGGVARSDCDFDLRTASGMKVTFGIKTQVYTTSKEAKQYFDSGYDLDKSRYFDADLTGIGEKSYGTNRDWDIGSKTSDYTIRVLDANLYLSISLVTFGNAFVPKDQLKPKAIDQVKAILGKLPLA</sequence>
<keyword evidence="2" id="KW-0472">Membrane</keyword>
<proteinExistence type="predicted"/>
<feature type="compositionally biased region" description="Low complexity" evidence="1">
    <location>
        <begin position="165"/>
        <end position="202"/>
    </location>
</feature>
<accession>A0ABV5LYZ4</accession>
<evidence type="ECO:0000313" key="3">
    <source>
        <dbReference type="EMBL" id="MFB9441830.1"/>
    </source>
</evidence>
<organism evidence="3 4">
    <name type="scientific">Dactylosporangium vinaceum</name>
    <dbReference type="NCBI Taxonomy" id="53362"/>
    <lineage>
        <taxon>Bacteria</taxon>
        <taxon>Bacillati</taxon>
        <taxon>Actinomycetota</taxon>
        <taxon>Actinomycetes</taxon>
        <taxon>Micromonosporales</taxon>
        <taxon>Micromonosporaceae</taxon>
        <taxon>Dactylosporangium</taxon>
    </lineage>
</organism>